<reference evidence="2" key="1">
    <citation type="journal article" date="2015" name="Sci. Rep.">
        <title>Tissue- and time-dependent transcription in Ixodes ricinus salivary glands and midguts when blood feeding on the vertebrate host.</title>
        <authorList>
            <person name="Kotsyfakis M."/>
            <person name="Schwarz A."/>
            <person name="Erhart J."/>
            <person name="Ribeiro J.M."/>
        </authorList>
    </citation>
    <scope>NUCLEOTIDE SEQUENCE</scope>
    <source>
        <tissue evidence="2">Salivary gland and midgut</tissue>
    </source>
</reference>
<feature type="compositionally biased region" description="Basic residues" evidence="1">
    <location>
        <begin position="105"/>
        <end position="116"/>
    </location>
</feature>
<organism evidence="2">
    <name type="scientific">Ixodes ricinus</name>
    <name type="common">Common tick</name>
    <name type="synonym">Acarus ricinus</name>
    <dbReference type="NCBI Taxonomy" id="34613"/>
    <lineage>
        <taxon>Eukaryota</taxon>
        <taxon>Metazoa</taxon>
        <taxon>Ecdysozoa</taxon>
        <taxon>Arthropoda</taxon>
        <taxon>Chelicerata</taxon>
        <taxon>Arachnida</taxon>
        <taxon>Acari</taxon>
        <taxon>Parasitiformes</taxon>
        <taxon>Ixodida</taxon>
        <taxon>Ixodoidea</taxon>
        <taxon>Ixodidae</taxon>
        <taxon>Ixodinae</taxon>
        <taxon>Ixodes</taxon>
    </lineage>
</organism>
<feature type="compositionally biased region" description="Basic and acidic residues" evidence="1">
    <location>
        <begin position="37"/>
        <end position="47"/>
    </location>
</feature>
<evidence type="ECO:0000256" key="1">
    <source>
        <dbReference type="SAM" id="MobiDB-lite"/>
    </source>
</evidence>
<sequence length="116" mass="12749">MDKTLFYWATRSDRGAALAPVHPSDSEVDSSDDNFSDEEKQAEHAEESLSNEGRPSNGSSNSPSSSHSHRKLSQQSDSSLPSKKAKEETRVLVPFKSEADNRMAGKGRKGLQKSRK</sequence>
<proteinExistence type="evidence at transcript level"/>
<protein>
    <submittedName>
        <fullName evidence="2">Uncharacterized protein</fullName>
    </submittedName>
</protein>
<feature type="compositionally biased region" description="Low complexity" evidence="1">
    <location>
        <begin position="53"/>
        <end position="66"/>
    </location>
</feature>
<feature type="compositionally biased region" description="Acidic residues" evidence="1">
    <location>
        <begin position="26"/>
        <end position="36"/>
    </location>
</feature>
<feature type="region of interest" description="Disordered" evidence="1">
    <location>
        <begin position="1"/>
        <end position="116"/>
    </location>
</feature>
<accession>V5HB70</accession>
<dbReference type="AlphaFoldDB" id="V5HB70"/>
<evidence type="ECO:0000313" key="2">
    <source>
        <dbReference type="EMBL" id="JAB74494.1"/>
    </source>
</evidence>
<name>V5HB70_IXORI</name>
<dbReference type="EMBL" id="GANP01009974">
    <property type="protein sequence ID" value="JAB74494.1"/>
    <property type="molecule type" value="mRNA"/>
</dbReference>